<accession>V9TV48</accession>
<dbReference type="KEGG" id="efk:P856_357"/>
<name>V9TV48_9PROT</name>
<keyword evidence="1" id="KW-0472">Membrane</keyword>
<keyword evidence="1" id="KW-1133">Transmembrane helix</keyword>
<feature type="transmembrane region" description="Helical" evidence="1">
    <location>
        <begin position="6"/>
        <end position="27"/>
    </location>
</feature>
<proteinExistence type="predicted"/>
<evidence type="ECO:0000313" key="2">
    <source>
        <dbReference type="EMBL" id="AHC73578.1"/>
    </source>
</evidence>
<dbReference type="OrthoDB" id="1495896at2"/>
<dbReference type="PIRSF" id="PIRSF011386">
    <property type="entry name" value="FixH"/>
    <property type="match status" value="1"/>
</dbReference>
<dbReference type="EMBL" id="CP006745">
    <property type="protein sequence ID" value="AHC73578.1"/>
    <property type="molecule type" value="Genomic_DNA"/>
</dbReference>
<organism evidence="2 3">
    <name type="scientific">Candidatus Endolissoclinum faulkneri L5</name>
    <dbReference type="NCBI Taxonomy" id="1401328"/>
    <lineage>
        <taxon>Bacteria</taxon>
        <taxon>Pseudomonadati</taxon>
        <taxon>Pseudomonadota</taxon>
        <taxon>Alphaproteobacteria</taxon>
        <taxon>Rhodospirillales</taxon>
        <taxon>Rhodospirillaceae</taxon>
        <taxon>Candidatus Endolissoclinum</taxon>
    </lineage>
</organism>
<evidence type="ECO:0000256" key="1">
    <source>
        <dbReference type="SAM" id="Phobius"/>
    </source>
</evidence>
<dbReference type="HOGENOM" id="CLU_111458_2_0_5"/>
<dbReference type="InterPro" id="IPR008620">
    <property type="entry name" value="FixH"/>
</dbReference>
<dbReference type="Proteomes" id="UP000018700">
    <property type="component" value="Chromosome"/>
</dbReference>
<sequence length="153" mass="17239">MTDRHILIILIFFFGIVITVNAILAILANRTWPGLIVDNSYVASQQFNSHIADARKQKALGYTLDFEQAKNQLTLILYDKFGQGINILGGNVRIGRPVTRNEDRVIHIPFLPNGRFSIPNALAAGTWVADITLTLSKDCTWRSERRFSVIKNN</sequence>
<protein>
    <submittedName>
        <fullName evidence="2">FixH</fullName>
    </submittedName>
</protein>
<dbReference type="STRING" id="1401328.P856_357"/>
<dbReference type="AlphaFoldDB" id="V9TV48"/>
<gene>
    <name evidence="2" type="ORF">P856_357</name>
</gene>
<keyword evidence="1" id="KW-0812">Transmembrane</keyword>
<dbReference type="Pfam" id="PF05751">
    <property type="entry name" value="FixH"/>
    <property type="match status" value="1"/>
</dbReference>
<dbReference type="eggNOG" id="COG5456">
    <property type="taxonomic scope" value="Bacteria"/>
</dbReference>
<evidence type="ECO:0000313" key="3">
    <source>
        <dbReference type="Proteomes" id="UP000018700"/>
    </source>
</evidence>
<keyword evidence="3" id="KW-1185">Reference proteome</keyword>
<dbReference type="InterPro" id="IPR018037">
    <property type="entry name" value="FixH_proteobacterial"/>
</dbReference>
<dbReference type="RefSeq" id="WP_025300459.1">
    <property type="nucleotide sequence ID" value="NZ_CP006745.1"/>
</dbReference>
<reference evidence="2 3" key="1">
    <citation type="journal article" date="2013" name="PLoS ONE">
        <title>Bacterial endosymbiosis in a chordate host: long-term co-evolution and conservation of secondary metabolism.</title>
        <authorList>
            <person name="Kwan J.C."/>
            <person name="Schmidt E.W."/>
        </authorList>
    </citation>
    <scope>NUCLEOTIDE SEQUENCE [LARGE SCALE GENOMIC DNA]</scope>
    <source>
        <strain evidence="3">faulkneri L5</strain>
    </source>
</reference>